<evidence type="ECO:0000256" key="2">
    <source>
        <dbReference type="PROSITE-ProRule" id="PRU00335"/>
    </source>
</evidence>
<dbReference type="RefSeq" id="WP_204604279.1">
    <property type="nucleotide sequence ID" value="NZ_JBHSED010000038.1"/>
</dbReference>
<feature type="DNA-binding region" description="H-T-H motif" evidence="2">
    <location>
        <begin position="29"/>
        <end position="48"/>
    </location>
</feature>
<gene>
    <name evidence="4" type="ORF">ACFO1S_18320</name>
</gene>
<evidence type="ECO:0000259" key="3">
    <source>
        <dbReference type="PROSITE" id="PS50977"/>
    </source>
</evidence>
<dbReference type="PROSITE" id="PS50977">
    <property type="entry name" value="HTH_TETR_2"/>
    <property type="match status" value="1"/>
</dbReference>
<sequence length="189" mass="21008">MPPKAKFAKDKIIDAAFEIADREGLDAITIRKVADKLGSSIAPIYVNFKEVDELKDEVLRRIQELSARMLETLYSPDPFLNIGIASLKFAREHPALFRELAVNGHARLQDGQLPVGTLIAQMQKEPSLESFSEAELMGILLKMSIFQLGLSVMDLNGAFPGSSEEWLIELLRQTGEDLIAAELVRKQAD</sequence>
<comment type="caution">
    <text evidence="4">The sequence shown here is derived from an EMBL/GenBank/DDBJ whole genome shotgun (WGS) entry which is preliminary data.</text>
</comment>
<evidence type="ECO:0000313" key="4">
    <source>
        <dbReference type="EMBL" id="MFC4305391.1"/>
    </source>
</evidence>
<proteinExistence type="predicted"/>
<dbReference type="InterPro" id="IPR001647">
    <property type="entry name" value="HTH_TetR"/>
</dbReference>
<keyword evidence="5" id="KW-1185">Reference proteome</keyword>
<dbReference type="EMBL" id="JBHSED010000038">
    <property type="protein sequence ID" value="MFC4305391.1"/>
    <property type="molecule type" value="Genomic_DNA"/>
</dbReference>
<name>A0ABV8SDJ3_9BACL</name>
<feature type="domain" description="HTH tetR-type" evidence="3">
    <location>
        <begin position="6"/>
        <end position="66"/>
    </location>
</feature>
<dbReference type="Gene3D" id="1.10.357.10">
    <property type="entry name" value="Tetracycline Repressor, domain 2"/>
    <property type="match status" value="1"/>
</dbReference>
<dbReference type="Pfam" id="PF00440">
    <property type="entry name" value="TetR_N"/>
    <property type="match status" value="1"/>
</dbReference>
<dbReference type="InterPro" id="IPR009057">
    <property type="entry name" value="Homeodomain-like_sf"/>
</dbReference>
<accession>A0ABV8SDJ3</accession>
<reference evidence="5" key="1">
    <citation type="journal article" date="2019" name="Int. J. Syst. Evol. Microbiol.">
        <title>The Global Catalogue of Microorganisms (GCM) 10K type strain sequencing project: providing services to taxonomists for standard genome sequencing and annotation.</title>
        <authorList>
            <consortium name="The Broad Institute Genomics Platform"/>
            <consortium name="The Broad Institute Genome Sequencing Center for Infectious Disease"/>
            <person name="Wu L."/>
            <person name="Ma J."/>
        </authorList>
    </citation>
    <scope>NUCLEOTIDE SEQUENCE [LARGE SCALE GENOMIC DNA]</scope>
    <source>
        <strain evidence="5">CGMCC 4.1641</strain>
    </source>
</reference>
<protein>
    <submittedName>
        <fullName evidence="4">TetR/AcrR family transcriptional regulator</fullName>
    </submittedName>
</protein>
<evidence type="ECO:0000256" key="1">
    <source>
        <dbReference type="ARBA" id="ARBA00023125"/>
    </source>
</evidence>
<dbReference type="Proteomes" id="UP001595755">
    <property type="component" value="Unassembled WGS sequence"/>
</dbReference>
<organism evidence="4 5">
    <name type="scientific">Cohnella boryungensis</name>
    <dbReference type="NCBI Taxonomy" id="768479"/>
    <lineage>
        <taxon>Bacteria</taxon>
        <taxon>Bacillati</taxon>
        <taxon>Bacillota</taxon>
        <taxon>Bacilli</taxon>
        <taxon>Bacillales</taxon>
        <taxon>Paenibacillaceae</taxon>
        <taxon>Cohnella</taxon>
    </lineage>
</organism>
<evidence type="ECO:0000313" key="5">
    <source>
        <dbReference type="Proteomes" id="UP001595755"/>
    </source>
</evidence>
<dbReference type="SUPFAM" id="SSF46689">
    <property type="entry name" value="Homeodomain-like"/>
    <property type="match status" value="1"/>
</dbReference>
<keyword evidence="1 2" id="KW-0238">DNA-binding</keyword>